<dbReference type="Proteomes" id="UP001404956">
    <property type="component" value="Unassembled WGS sequence"/>
</dbReference>
<feature type="chain" id="PRO_5046848426" evidence="1">
    <location>
        <begin position="20"/>
        <end position="211"/>
    </location>
</feature>
<sequence>MPRFLPPLLTLLIAGSALAYVPALNASLLQSAFDEGQRLAASRDSGYPLKPYTLYVVADTLKLEPQNGAVDAVTIGTPYERTRYESFLSKYGEDPITPQQARERAALPDYGVDFIVFAHGLKPEDQNFLNRFGPARLRLGGVTLRPVATTKSGASISSYPRTVGEPGLRFTGTVTYRFQLPRNLTAAKGTLSFTGPSGKAFNIPVNLTLYR</sequence>
<comment type="caution">
    <text evidence="2">The sequence shown here is derived from an EMBL/GenBank/DDBJ whole genome shotgun (WGS) entry which is preliminary data.</text>
</comment>
<keyword evidence="3" id="KW-1185">Reference proteome</keyword>
<accession>A0ABP9XCG2</accession>
<reference evidence="2 3" key="1">
    <citation type="submission" date="2024-02" db="EMBL/GenBank/DDBJ databases">
        <title>Deinococcus aluminii NBRC 112889.</title>
        <authorList>
            <person name="Ichikawa N."/>
            <person name="Katano-Makiyama Y."/>
            <person name="Hidaka K."/>
        </authorList>
    </citation>
    <scope>NUCLEOTIDE SEQUENCE [LARGE SCALE GENOMIC DNA]</scope>
    <source>
        <strain evidence="2 3">NBRC 112889</strain>
    </source>
</reference>
<dbReference type="RefSeq" id="WP_345451830.1">
    <property type="nucleotide sequence ID" value="NZ_BAABRV010000002.1"/>
</dbReference>
<evidence type="ECO:0000313" key="3">
    <source>
        <dbReference type="Proteomes" id="UP001404956"/>
    </source>
</evidence>
<keyword evidence="1" id="KW-0732">Signal</keyword>
<feature type="signal peptide" evidence="1">
    <location>
        <begin position="1"/>
        <end position="19"/>
    </location>
</feature>
<evidence type="ECO:0000313" key="2">
    <source>
        <dbReference type="EMBL" id="GAA5532581.1"/>
    </source>
</evidence>
<organism evidence="2 3">
    <name type="scientific">Deinococcus aluminii</name>
    <dbReference type="NCBI Taxonomy" id="1656885"/>
    <lineage>
        <taxon>Bacteria</taxon>
        <taxon>Thermotogati</taxon>
        <taxon>Deinococcota</taxon>
        <taxon>Deinococci</taxon>
        <taxon>Deinococcales</taxon>
        <taxon>Deinococcaceae</taxon>
        <taxon>Deinococcus</taxon>
    </lineage>
</organism>
<protein>
    <submittedName>
        <fullName evidence="2">Uncharacterized protein</fullName>
    </submittedName>
</protein>
<name>A0ABP9XCG2_9DEIO</name>
<dbReference type="EMBL" id="BAABRV010000002">
    <property type="protein sequence ID" value="GAA5532581.1"/>
    <property type="molecule type" value="Genomic_DNA"/>
</dbReference>
<gene>
    <name evidence="2" type="ORF">Dalu01_00970</name>
</gene>
<proteinExistence type="predicted"/>
<evidence type="ECO:0000256" key="1">
    <source>
        <dbReference type="SAM" id="SignalP"/>
    </source>
</evidence>